<name>A0A0F5V7C1_9GAMM</name>
<comment type="caution">
    <text evidence="1">The sequence shown here is derived from an EMBL/GenBank/DDBJ whole genome shotgun (WGS) entry which is preliminary data.</text>
</comment>
<dbReference type="RefSeq" id="WP_046222501.1">
    <property type="nucleotide sequence ID" value="NZ_JWYV01000029.1"/>
</dbReference>
<reference evidence="1 2" key="1">
    <citation type="submission" date="2014-12" db="EMBL/GenBank/DDBJ databases">
        <title>Mercury Reductase activity and rhizosphere competence traits in the genome of root associated Photobacterium halotolerans MELD1.</title>
        <authorList>
            <person name="Mathew D.C."/>
            <person name="Huang C.-C."/>
        </authorList>
    </citation>
    <scope>NUCLEOTIDE SEQUENCE [LARGE SCALE GENOMIC DNA]</scope>
    <source>
        <strain evidence="1 2">MELD1</strain>
    </source>
</reference>
<dbReference type="EMBL" id="JWYV01000029">
    <property type="protein sequence ID" value="KKC97997.1"/>
    <property type="molecule type" value="Genomic_DNA"/>
</dbReference>
<dbReference type="Proteomes" id="UP000033633">
    <property type="component" value="Unassembled WGS sequence"/>
</dbReference>
<dbReference type="InterPro" id="IPR010323">
    <property type="entry name" value="DUF924"/>
</dbReference>
<dbReference type="Pfam" id="PF06041">
    <property type="entry name" value="DUF924"/>
    <property type="match status" value="1"/>
</dbReference>
<proteinExistence type="predicted"/>
<dbReference type="AlphaFoldDB" id="A0A0F5V7C1"/>
<protein>
    <submittedName>
        <fullName evidence="1">Membrane protein</fullName>
    </submittedName>
</protein>
<dbReference type="Gene3D" id="1.25.40.10">
    <property type="entry name" value="Tetratricopeptide repeat domain"/>
    <property type="match status" value="1"/>
</dbReference>
<evidence type="ECO:0000313" key="1">
    <source>
        <dbReference type="EMBL" id="KKC97997.1"/>
    </source>
</evidence>
<dbReference type="PATRIC" id="fig|265726.11.peg.2966"/>
<dbReference type="OrthoDB" id="7593450at2"/>
<dbReference type="STRING" id="265726.KY46_20790"/>
<dbReference type="SUPFAM" id="SSF48452">
    <property type="entry name" value="TPR-like"/>
    <property type="match status" value="1"/>
</dbReference>
<dbReference type="Gene3D" id="1.20.58.320">
    <property type="entry name" value="TPR-like"/>
    <property type="match status" value="1"/>
</dbReference>
<sequence length="199" mass="23121">MAECEEVLTYWFGNLKGEVTEQDKQALWFKGGDAVDREITERFRGLVSRAGQGELNAWTETPKGTLALIILLDQFSRNIYRGLAAAFRYDSLAQAICKRGLAKNFDRALTPIERVFFYLPLEHSEALEDQEESVFRFDQLRQEVMKAHKAEFDEFYQYAVSHFQVIKDFGRFPHRNAVCGRLSTQDEINYLHHAPRYGQ</sequence>
<keyword evidence="2" id="KW-1185">Reference proteome</keyword>
<dbReference type="PANTHER" id="PTHR23004:SF7">
    <property type="entry name" value="DUF924-DOMAIN-CONTAINING PROTEIN"/>
    <property type="match status" value="1"/>
</dbReference>
<accession>A0A0F5V7C1</accession>
<evidence type="ECO:0000313" key="2">
    <source>
        <dbReference type="Proteomes" id="UP000033633"/>
    </source>
</evidence>
<dbReference type="InterPro" id="IPR011990">
    <property type="entry name" value="TPR-like_helical_dom_sf"/>
</dbReference>
<organism evidence="1 2">
    <name type="scientific">Photobacterium halotolerans</name>
    <dbReference type="NCBI Taxonomy" id="265726"/>
    <lineage>
        <taxon>Bacteria</taxon>
        <taxon>Pseudomonadati</taxon>
        <taxon>Pseudomonadota</taxon>
        <taxon>Gammaproteobacteria</taxon>
        <taxon>Vibrionales</taxon>
        <taxon>Vibrionaceae</taxon>
        <taxon>Photobacterium</taxon>
    </lineage>
</organism>
<dbReference type="PANTHER" id="PTHR23004">
    <property type="entry name" value="DOUBLECORTIN DOMAIN CONTAINING 2"/>
    <property type="match status" value="1"/>
</dbReference>
<gene>
    <name evidence="1" type="ORF">KY46_20790</name>
</gene>